<feature type="transmembrane region" description="Helical" evidence="2">
    <location>
        <begin position="188"/>
        <end position="209"/>
    </location>
</feature>
<dbReference type="Pfam" id="PF02037">
    <property type="entry name" value="SAP"/>
    <property type="match status" value="1"/>
</dbReference>
<keyword evidence="2" id="KW-1133">Transmembrane helix</keyword>
<feature type="region of interest" description="Disordered" evidence="1">
    <location>
        <begin position="67"/>
        <end position="101"/>
    </location>
</feature>
<dbReference type="GO" id="GO:0016020">
    <property type="term" value="C:membrane"/>
    <property type="evidence" value="ECO:0007669"/>
    <property type="project" value="TreeGrafter"/>
</dbReference>
<dbReference type="Proteomes" id="UP001175211">
    <property type="component" value="Unassembled WGS sequence"/>
</dbReference>
<comment type="caution">
    <text evidence="4">The sequence shown here is derived from an EMBL/GenBank/DDBJ whole genome shotgun (WGS) entry which is preliminary data.</text>
</comment>
<feature type="compositionally biased region" description="Pro residues" evidence="1">
    <location>
        <begin position="88"/>
        <end position="100"/>
    </location>
</feature>
<evidence type="ECO:0000313" key="4">
    <source>
        <dbReference type="EMBL" id="KAK0463178.1"/>
    </source>
</evidence>
<keyword evidence="2" id="KW-0472">Membrane</keyword>
<dbReference type="PANTHER" id="PTHR41807:SF1">
    <property type="entry name" value="GLUTATHIONE TRANSFERASE 3"/>
    <property type="match status" value="1"/>
</dbReference>
<organism evidence="4 5">
    <name type="scientific">Armillaria tabescens</name>
    <name type="common">Ringless honey mushroom</name>
    <name type="synonym">Agaricus tabescens</name>
    <dbReference type="NCBI Taxonomy" id="1929756"/>
    <lineage>
        <taxon>Eukaryota</taxon>
        <taxon>Fungi</taxon>
        <taxon>Dikarya</taxon>
        <taxon>Basidiomycota</taxon>
        <taxon>Agaricomycotina</taxon>
        <taxon>Agaricomycetes</taxon>
        <taxon>Agaricomycetidae</taxon>
        <taxon>Agaricales</taxon>
        <taxon>Marasmiineae</taxon>
        <taxon>Physalacriaceae</taxon>
        <taxon>Desarmillaria</taxon>
    </lineage>
</organism>
<keyword evidence="2" id="KW-0812">Transmembrane</keyword>
<dbReference type="AlphaFoldDB" id="A0AA39NCW9"/>
<feature type="domain" description="SAP" evidence="3">
    <location>
        <begin position="8"/>
        <end position="42"/>
    </location>
</feature>
<evidence type="ECO:0000313" key="5">
    <source>
        <dbReference type="Proteomes" id="UP001175211"/>
    </source>
</evidence>
<dbReference type="PANTHER" id="PTHR41807">
    <property type="entry name" value="GLUTATHIONE TRANSFERASE 3"/>
    <property type="match status" value="1"/>
</dbReference>
<dbReference type="InterPro" id="IPR003034">
    <property type="entry name" value="SAP_dom"/>
</dbReference>
<dbReference type="EMBL" id="JAUEPS010000008">
    <property type="protein sequence ID" value="KAK0463178.1"/>
    <property type="molecule type" value="Genomic_DNA"/>
</dbReference>
<sequence length="323" mass="34780">MAPFSGSLQPKKKADLQHIANSLGISDAGTKDELQLRIKKHLDNNQDVLEGDPQYAGLYGVRSRGGAVARKPSVQPQLPSTRLAPPKEMTPPSPRKPVPMDPIVETPGRGEVSVMLKSITPFATKTQTVVEPPTPSSLPPLPSSAGSISAVVSARKGLSAMVIRRVEEVKKGEVLIKTRSWMSNSTNVWLLSALIEFFVLLVVIVPWTWTAIGGIEVPYPPPSVLQSRAFWMDIGRWTGPTVVVPGLLGYLVSFRGHDGFDPLTGWVVRLAGVVLAEEARWRVVTASVGVAFAFAEAMPGPAPVLNESLQRLTAGDTESEEVD</sequence>
<evidence type="ECO:0000256" key="2">
    <source>
        <dbReference type="SAM" id="Phobius"/>
    </source>
</evidence>
<proteinExistence type="predicted"/>
<dbReference type="PROSITE" id="PS50800">
    <property type="entry name" value="SAP"/>
    <property type="match status" value="1"/>
</dbReference>
<reference evidence="4" key="1">
    <citation type="submission" date="2023-06" db="EMBL/GenBank/DDBJ databases">
        <authorList>
            <consortium name="Lawrence Berkeley National Laboratory"/>
            <person name="Ahrendt S."/>
            <person name="Sahu N."/>
            <person name="Indic B."/>
            <person name="Wong-Bajracharya J."/>
            <person name="Merenyi Z."/>
            <person name="Ke H.-M."/>
            <person name="Monk M."/>
            <person name="Kocsube S."/>
            <person name="Drula E."/>
            <person name="Lipzen A."/>
            <person name="Balint B."/>
            <person name="Henrissat B."/>
            <person name="Andreopoulos B."/>
            <person name="Martin F.M."/>
            <person name="Harder C.B."/>
            <person name="Rigling D."/>
            <person name="Ford K.L."/>
            <person name="Foster G.D."/>
            <person name="Pangilinan J."/>
            <person name="Papanicolaou A."/>
            <person name="Barry K."/>
            <person name="LaButti K."/>
            <person name="Viragh M."/>
            <person name="Koriabine M."/>
            <person name="Yan M."/>
            <person name="Riley R."/>
            <person name="Champramary S."/>
            <person name="Plett K.L."/>
            <person name="Tsai I.J."/>
            <person name="Slot J."/>
            <person name="Sipos G."/>
            <person name="Plett J."/>
            <person name="Nagy L.G."/>
            <person name="Grigoriev I.V."/>
        </authorList>
    </citation>
    <scope>NUCLEOTIDE SEQUENCE</scope>
    <source>
        <strain evidence="4">CCBAS 213</strain>
    </source>
</reference>
<accession>A0AA39NCW9</accession>
<name>A0AA39NCW9_ARMTA</name>
<dbReference type="RefSeq" id="XP_060334644.1">
    <property type="nucleotide sequence ID" value="XM_060468448.1"/>
</dbReference>
<protein>
    <recommendedName>
        <fullName evidence="3">SAP domain-containing protein</fullName>
    </recommendedName>
</protein>
<gene>
    <name evidence="4" type="ORF">EV420DRAFT_1304200</name>
</gene>
<dbReference type="InterPro" id="IPR038872">
    <property type="entry name" value="Put_GTT3"/>
</dbReference>
<evidence type="ECO:0000256" key="1">
    <source>
        <dbReference type="SAM" id="MobiDB-lite"/>
    </source>
</evidence>
<keyword evidence="5" id="KW-1185">Reference proteome</keyword>
<dbReference type="GeneID" id="85351996"/>
<evidence type="ECO:0000259" key="3">
    <source>
        <dbReference type="PROSITE" id="PS50800"/>
    </source>
</evidence>